<proteinExistence type="predicted"/>
<organism evidence="2 3">
    <name type="scientific">Plectus sambesii</name>
    <dbReference type="NCBI Taxonomy" id="2011161"/>
    <lineage>
        <taxon>Eukaryota</taxon>
        <taxon>Metazoa</taxon>
        <taxon>Ecdysozoa</taxon>
        <taxon>Nematoda</taxon>
        <taxon>Chromadorea</taxon>
        <taxon>Plectida</taxon>
        <taxon>Plectina</taxon>
        <taxon>Plectoidea</taxon>
        <taxon>Plectidae</taxon>
        <taxon>Plectus</taxon>
    </lineage>
</organism>
<reference evidence="3" key="1">
    <citation type="submission" date="2022-11" db="UniProtKB">
        <authorList>
            <consortium name="WormBaseParasite"/>
        </authorList>
    </citation>
    <scope>IDENTIFICATION</scope>
</reference>
<sequence length="50" mass="5466">MTATSAVSHGAPIPLQQLGELVSRYERPARPKRTEEPAFVDANSNDRETA</sequence>
<name>A0A914VN45_9BILA</name>
<protein>
    <submittedName>
        <fullName evidence="3">Uncharacterized protein</fullName>
    </submittedName>
</protein>
<evidence type="ECO:0000313" key="2">
    <source>
        <dbReference type="Proteomes" id="UP000887566"/>
    </source>
</evidence>
<evidence type="ECO:0000313" key="3">
    <source>
        <dbReference type="WBParaSite" id="PSAMB.scaffold21836size562.g38453.t1"/>
    </source>
</evidence>
<dbReference type="WBParaSite" id="PSAMB.scaffold21836size562.g38453.t1">
    <property type="protein sequence ID" value="PSAMB.scaffold21836size562.g38453.t1"/>
    <property type="gene ID" value="PSAMB.scaffold21836size562.g38453"/>
</dbReference>
<keyword evidence="2" id="KW-1185">Reference proteome</keyword>
<dbReference type="Proteomes" id="UP000887566">
    <property type="component" value="Unplaced"/>
</dbReference>
<evidence type="ECO:0000256" key="1">
    <source>
        <dbReference type="SAM" id="MobiDB-lite"/>
    </source>
</evidence>
<feature type="compositionally biased region" description="Basic and acidic residues" evidence="1">
    <location>
        <begin position="23"/>
        <end position="36"/>
    </location>
</feature>
<accession>A0A914VN45</accession>
<dbReference type="AlphaFoldDB" id="A0A914VN45"/>
<feature type="region of interest" description="Disordered" evidence="1">
    <location>
        <begin position="1"/>
        <end position="50"/>
    </location>
</feature>